<dbReference type="PROSITE" id="PS50865">
    <property type="entry name" value="ZF_MYND_2"/>
    <property type="match status" value="1"/>
</dbReference>
<dbReference type="Pfam" id="PF20179">
    <property type="entry name" value="MSS51_C"/>
    <property type="match status" value="1"/>
</dbReference>
<name>A0A6J1PNI2_9HYME</name>
<dbReference type="Gene3D" id="6.10.140.2220">
    <property type="match status" value="1"/>
</dbReference>
<evidence type="ECO:0000313" key="6">
    <source>
        <dbReference type="Proteomes" id="UP000504618"/>
    </source>
</evidence>
<keyword evidence="2 4" id="KW-0863">Zinc-finger</keyword>
<keyword evidence="1" id="KW-0479">Metal-binding</keyword>
<dbReference type="Proteomes" id="UP000504618">
    <property type="component" value="Unplaced"/>
</dbReference>
<keyword evidence="6" id="KW-1185">Reference proteome</keyword>
<dbReference type="PANTHER" id="PTHR28069">
    <property type="entry name" value="GH20023P"/>
    <property type="match status" value="1"/>
</dbReference>
<evidence type="ECO:0000313" key="8">
    <source>
        <dbReference type="RefSeq" id="XP_024871241.1"/>
    </source>
</evidence>
<proteinExistence type="predicted"/>
<evidence type="ECO:0000256" key="3">
    <source>
        <dbReference type="ARBA" id="ARBA00022833"/>
    </source>
</evidence>
<dbReference type="PANTHER" id="PTHR28069:SF2">
    <property type="entry name" value="GH20023P"/>
    <property type="match status" value="1"/>
</dbReference>
<dbReference type="AlphaFoldDB" id="A0A6J1PNI2"/>
<evidence type="ECO:0000313" key="9">
    <source>
        <dbReference type="RefSeq" id="XP_024871242.1"/>
    </source>
</evidence>
<sequence length="422" mass="48692">MELINSLYNDFINNVFYVTVCHVCKQFGDGVSLKRCGSCRMIAYCGREHQKQHWKQHKSLCKAIQDALQEYNFNGCGKDSEDCDDKKLIFTRLVLRKLGRHLKLDEMQMFTYPKECLICHEKNDKLLEDCQKCAASFCKKHKDDTAHRDICAPLELGFHSDLLGTKKFNSPVELLSDLKRVSDASTFQNMKDFVNALGNIQTDSEMPYDILAAEYSQYLTRPLTLLYAMRLLNYVPKGKDLVIHVVGANYIEVVTLLTWRVLLHLSETVMSFVIIMIGPDLKKIAPSRTCDKCKSLGNKSVIFEYHDVLYENYVCKPSFVKPDLIVGFNLSIEEHEFDSSKKIWASSIHAVAKQNCPFILTFFTLRYFEEGTKKMNTILGKEVDYLYSGKNPFASFRPHRILGPERVYYHNQYVVIYESLCS</sequence>
<evidence type="ECO:0000256" key="1">
    <source>
        <dbReference type="ARBA" id="ARBA00022723"/>
    </source>
</evidence>
<dbReference type="RefSeq" id="XP_024871240.1">
    <property type="nucleotide sequence ID" value="XM_025015472.1"/>
</dbReference>
<organism evidence="6 9">
    <name type="scientific">Temnothorax curvispinosus</name>
    <dbReference type="NCBI Taxonomy" id="300111"/>
    <lineage>
        <taxon>Eukaryota</taxon>
        <taxon>Metazoa</taxon>
        <taxon>Ecdysozoa</taxon>
        <taxon>Arthropoda</taxon>
        <taxon>Hexapoda</taxon>
        <taxon>Insecta</taxon>
        <taxon>Pterygota</taxon>
        <taxon>Neoptera</taxon>
        <taxon>Endopterygota</taxon>
        <taxon>Hymenoptera</taxon>
        <taxon>Apocrita</taxon>
        <taxon>Aculeata</taxon>
        <taxon>Formicoidea</taxon>
        <taxon>Formicidae</taxon>
        <taxon>Myrmicinae</taxon>
        <taxon>Temnothorax</taxon>
    </lineage>
</organism>
<protein>
    <submittedName>
        <fullName evidence="7 8">Uncharacterized protein LOC112454215</fullName>
    </submittedName>
</protein>
<dbReference type="RefSeq" id="XP_024871241.1">
    <property type="nucleotide sequence ID" value="XM_025015473.1"/>
</dbReference>
<gene>
    <name evidence="7 8 9" type="primary">LOC112454215</name>
</gene>
<dbReference type="RefSeq" id="XP_024871242.1">
    <property type="nucleotide sequence ID" value="XM_025015474.1"/>
</dbReference>
<accession>A0A6J1PNI2</accession>
<dbReference type="OrthoDB" id="5282002at2759"/>
<evidence type="ECO:0000256" key="2">
    <source>
        <dbReference type="ARBA" id="ARBA00022771"/>
    </source>
</evidence>
<feature type="domain" description="MYND-type" evidence="5">
    <location>
        <begin position="21"/>
        <end position="61"/>
    </location>
</feature>
<dbReference type="GeneID" id="112454215"/>
<evidence type="ECO:0000256" key="4">
    <source>
        <dbReference type="PROSITE-ProRule" id="PRU00134"/>
    </source>
</evidence>
<dbReference type="PROSITE" id="PS01360">
    <property type="entry name" value="ZF_MYND_1"/>
    <property type="match status" value="1"/>
</dbReference>
<dbReference type="Pfam" id="PF01753">
    <property type="entry name" value="zf-MYND"/>
    <property type="match status" value="1"/>
</dbReference>
<evidence type="ECO:0000259" key="5">
    <source>
        <dbReference type="PROSITE" id="PS50865"/>
    </source>
</evidence>
<dbReference type="GO" id="GO:0008270">
    <property type="term" value="F:zinc ion binding"/>
    <property type="evidence" value="ECO:0007669"/>
    <property type="project" value="UniProtKB-KW"/>
</dbReference>
<keyword evidence="3" id="KW-0862">Zinc</keyword>
<dbReference type="SUPFAM" id="SSF144232">
    <property type="entry name" value="HIT/MYND zinc finger-like"/>
    <property type="match status" value="1"/>
</dbReference>
<dbReference type="InterPro" id="IPR002893">
    <property type="entry name" value="Znf_MYND"/>
</dbReference>
<reference evidence="7 8" key="1">
    <citation type="submission" date="2025-04" db="UniProtKB">
        <authorList>
            <consortium name="RefSeq"/>
        </authorList>
    </citation>
    <scope>IDENTIFICATION</scope>
    <source>
        <tissue evidence="7 8">Whole body</tissue>
    </source>
</reference>
<evidence type="ECO:0000313" key="7">
    <source>
        <dbReference type="RefSeq" id="XP_024871240.1"/>
    </source>
</evidence>
<dbReference type="InterPro" id="IPR046824">
    <property type="entry name" value="Mss51-like_C"/>
</dbReference>